<dbReference type="AlphaFoldDB" id="S9R1L5"/>
<keyword evidence="6 11" id="KW-0472">Membrane</keyword>
<comment type="subcellular location">
    <subcellularLocation>
        <location evidence="1 9">Cell membrane</location>
        <topology evidence="1 9">Multi-pass membrane protein</topology>
    </subcellularLocation>
</comment>
<keyword evidence="3" id="KW-1003">Cell membrane</keyword>
<reference evidence="12 13" key="1">
    <citation type="journal article" date="2013" name="Stand. Genomic Sci.">
        <title>Genome sequence of the reddish-pigmented Rubellimicrobium thermophilum type strain (DSM 16684(T)), a member of the Roseobacter clade.</title>
        <authorList>
            <person name="Fiebig A."/>
            <person name="Riedel T."/>
            <person name="Gronow S."/>
            <person name="Petersen J."/>
            <person name="Klenk H.P."/>
            <person name="Goker M."/>
        </authorList>
    </citation>
    <scope>NUCLEOTIDE SEQUENCE [LARGE SCALE GENOMIC DNA]</scope>
    <source>
        <strain evidence="12 13">DSM 16684</strain>
    </source>
</reference>
<feature type="transmembrane region" description="Helical" evidence="11">
    <location>
        <begin position="116"/>
        <end position="135"/>
    </location>
</feature>
<feature type="transmembrane region" description="Helical" evidence="11">
    <location>
        <begin position="90"/>
        <end position="109"/>
    </location>
</feature>
<evidence type="ECO:0000256" key="7">
    <source>
        <dbReference type="ARBA" id="ARBA00038151"/>
    </source>
</evidence>
<keyword evidence="4 9" id="KW-0812">Transmembrane</keyword>
<feature type="transmembrane region" description="Helical" evidence="11">
    <location>
        <begin position="63"/>
        <end position="84"/>
    </location>
</feature>
<dbReference type="InterPro" id="IPR000390">
    <property type="entry name" value="Small_drug/metabolite_transptr"/>
</dbReference>
<dbReference type="GO" id="GO:1990961">
    <property type="term" value="P:xenobiotic detoxification by transmembrane export across the plasma membrane"/>
    <property type="evidence" value="ECO:0007669"/>
    <property type="project" value="UniProtKB-ARBA"/>
</dbReference>
<evidence type="ECO:0000256" key="11">
    <source>
        <dbReference type="SAM" id="Phobius"/>
    </source>
</evidence>
<proteinExistence type="inferred from homology"/>
<dbReference type="GO" id="GO:0005886">
    <property type="term" value="C:plasma membrane"/>
    <property type="evidence" value="ECO:0007669"/>
    <property type="project" value="UniProtKB-SubCell"/>
</dbReference>
<evidence type="ECO:0000256" key="10">
    <source>
        <dbReference type="SAM" id="MobiDB-lite"/>
    </source>
</evidence>
<dbReference type="InterPro" id="IPR037185">
    <property type="entry name" value="EmrE-like"/>
</dbReference>
<feature type="region of interest" description="Disordered" evidence="10">
    <location>
        <begin position="1"/>
        <end position="26"/>
    </location>
</feature>
<evidence type="ECO:0000256" key="6">
    <source>
        <dbReference type="ARBA" id="ARBA00023136"/>
    </source>
</evidence>
<evidence type="ECO:0000256" key="3">
    <source>
        <dbReference type="ARBA" id="ARBA00022475"/>
    </source>
</evidence>
<evidence type="ECO:0000256" key="5">
    <source>
        <dbReference type="ARBA" id="ARBA00022989"/>
    </source>
</evidence>
<feature type="transmembrane region" description="Helical" evidence="11">
    <location>
        <begin position="32"/>
        <end position="51"/>
    </location>
</feature>
<gene>
    <name evidence="12" type="ORF">ruthe_00409</name>
</gene>
<protein>
    <recommendedName>
        <fullName evidence="8">Guanidinium exporter</fullName>
    </recommendedName>
</protein>
<dbReference type="Pfam" id="PF00893">
    <property type="entry name" value="Multi_Drug_Res"/>
    <property type="match status" value="1"/>
</dbReference>
<dbReference type="PANTHER" id="PTHR30561:SF0">
    <property type="entry name" value="GUANIDINIUM EXPORTER"/>
    <property type="match status" value="1"/>
</dbReference>
<evidence type="ECO:0000256" key="9">
    <source>
        <dbReference type="RuleBase" id="RU003942"/>
    </source>
</evidence>
<evidence type="ECO:0000256" key="8">
    <source>
        <dbReference type="ARBA" id="ARBA00039168"/>
    </source>
</evidence>
<keyword evidence="13" id="KW-1185">Reference proteome</keyword>
<evidence type="ECO:0000313" key="13">
    <source>
        <dbReference type="Proteomes" id="UP000015346"/>
    </source>
</evidence>
<dbReference type="EMBL" id="AOLV01000006">
    <property type="protein sequence ID" value="EPX87546.1"/>
    <property type="molecule type" value="Genomic_DNA"/>
</dbReference>
<dbReference type="GO" id="GO:0022857">
    <property type="term" value="F:transmembrane transporter activity"/>
    <property type="evidence" value="ECO:0007669"/>
    <property type="project" value="InterPro"/>
</dbReference>
<dbReference type="PANTHER" id="PTHR30561">
    <property type="entry name" value="SMR FAMILY PROTON-DEPENDENT DRUG EFFLUX TRANSPORTER SUGE"/>
    <property type="match status" value="1"/>
</dbReference>
<name>S9R1L5_9RHOB</name>
<dbReference type="InterPro" id="IPR045324">
    <property type="entry name" value="Small_multidrug_res"/>
</dbReference>
<evidence type="ECO:0000256" key="4">
    <source>
        <dbReference type="ARBA" id="ARBA00022692"/>
    </source>
</evidence>
<evidence type="ECO:0000256" key="2">
    <source>
        <dbReference type="ARBA" id="ARBA00022448"/>
    </source>
</evidence>
<keyword evidence="5 11" id="KW-1133">Transmembrane helix</keyword>
<accession>S9R1L5</accession>
<dbReference type="SUPFAM" id="SSF103481">
    <property type="entry name" value="Multidrug resistance efflux transporter EmrE"/>
    <property type="match status" value="1"/>
</dbReference>
<comment type="caution">
    <text evidence="12">The sequence shown here is derived from an EMBL/GenBank/DDBJ whole genome shotgun (WGS) entry which is preliminary data.</text>
</comment>
<dbReference type="PATRIC" id="fig|1123069.3.peg.371"/>
<dbReference type="Proteomes" id="UP000015346">
    <property type="component" value="Unassembled WGS sequence"/>
</dbReference>
<dbReference type="STRING" id="1123069.ruthe_00409"/>
<dbReference type="HOGENOM" id="CLU_133067_1_1_5"/>
<dbReference type="Gene3D" id="1.10.3730.20">
    <property type="match status" value="1"/>
</dbReference>
<evidence type="ECO:0000313" key="12">
    <source>
        <dbReference type="EMBL" id="EPX87546.1"/>
    </source>
</evidence>
<keyword evidence="2" id="KW-0813">Transport</keyword>
<evidence type="ECO:0000256" key="1">
    <source>
        <dbReference type="ARBA" id="ARBA00004651"/>
    </source>
</evidence>
<sequence>MRPQGQPAPLSPPSSRDARRERPPNRSCVCSMPWLCLLLAGLLEVVWAVAMKQSQGFTRPGPTVLMVVAMLGSFGLLALAMRSLPLGTAYAVWTGIGAVGAFALGILVLGEAATPGRLAAAALIVSGIALMKLSGS</sequence>
<comment type="similarity">
    <text evidence="7">Belongs to the drug/metabolite transporter (DMT) superfamily. Small multidrug resistance (SMR) (TC 2.A.7.1) family. Gdx/SugE subfamily.</text>
</comment>
<organism evidence="12 13">
    <name type="scientific">Rubellimicrobium thermophilum DSM 16684</name>
    <dbReference type="NCBI Taxonomy" id="1123069"/>
    <lineage>
        <taxon>Bacteria</taxon>
        <taxon>Pseudomonadati</taxon>
        <taxon>Pseudomonadota</taxon>
        <taxon>Alphaproteobacteria</taxon>
        <taxon>Rhodobacterales</taxon>
        <taxon>Roseobacteraceae</taxon>
        <taxon>Rubellimicrobium</taxon>
    </lineage>
</organism>
<dbReference type="FunFam" id="1.10.3730.20:FF:000001">
    <property type="entry name" value="Quaternary ammonium compound resistance transporter SugE"/>
    <property type="match status" value="1"/>
</dbReference>